<dbReference type="GO" id="GO:0016020">
    <property type="term" value="C:membrane"/>
    <property type="evidence" value="ECO:0007669"/>
    <property type="project" value="InterPro"/>
</dbReference>
<evidence type="ECO:0000256" key="1">
    <source>
        <dbReference type="ARBA" id="ARBA00000085"/>
    </source>
</evidence>
<sequence>MAVSAPVAPPGWSTTALRSFGLLTIVAGLAVHTWSRVPWIGWFMVLAGGLYHLGDFRASGEPALFAAGFCLAYAWTSVLTHIALAVPTGRTRGHLDRILVAGSYLASIGTQVGRYLAEHPRPPLWWHSLPPADSTWADVGSIVFASYTVVVLAVVLRRWLTSSRARRRPAGPLWAAIVVVGLASLAAAAAALVEAPAGVYTGTLVTALVVDLLIIPLVVLARRLRSGLAQGQATRTLLELERPGAELPNPAELERALAEAVGDPTLAITYPAPDGSCPDIRGRPVAEGPDTPGRTVSPMLSRGVPVAWVEHDELLGEQREVTEAAFGLAALAIENARLHRAQQRQIEELRRSRLRVSTAAFEERQRIQRDLHDGTQQRLYAVLLLLDTLRAPGPAGADRISGTADRAHLLLRDAIAGLRDLTRGMYPAALLGHGLAAAVGQLVEIAPVPIEVRIPAERWPSHVELTAYFFIAEGLANTYKHARADRASVTVRRVGATLTVDVCDDGRGGATPRPGSGLTGLLDRVAAAGGAMTIDSPPAGGTRLSANLRLEDPCE</sequence>
<keyword evidence="4" id="KW-0808">Transferase</keyword>
<feature type="domain" description="Signal transduction histidine kinase subgroup 3 dimerisation and phosphoacceptor" evidence="11">
    <location>
        <begin position="363"/>
        <end position="430"/>
    </location>
</feature>
<dbReference type="GO" id="GO:0046983">
    <property type="term" value="F:protein dimerization activity"/>
    <property type="evidence" value="ECO:0007669"/>
    <property type="project" value="InterPro"/>
</dbReference>
<feature type="transmembrane region" description="Helical" evidence="10">
    <location>
        <begin position="172"/>
        <end position="193"/>
    </location>
</feature>
<keyword evidence="7" id="KW-0067">ATP-binding</keyword>
<keyword evidence="8" id="KW-0902">Two-component regulatory system</keyword>
<dbReference type="CDD" id="cd16917">
    <property type="entry name" value="HATPase_UhpB-NarQ-NarX-like"/>
    <property type="match status" value="1"/>
</dbReference>
<keyword evidence="10" id="KW-1133">Transmembrane helix</keyword>
<dbReference type="InterPro" id="IPR050482">
    <property type="entry name" value="Sensor_HK_TwoCompSys"/>
</dbReference>
<dbReference type="OrthoDB" id="4198152at2"/>
<dbReference type="InterPro" id="IPR036890">
    <property type="entry name" value="HATPase_C_sf"/>
</dbReference>
<keyword evidence="10" id="KW-0472">Membrane</keyword>
<dbReference type="PANTHER" id="PTHR24421:SF10">
    <property type="entry name" value="NITRATE_NITRITE SENSOR PROTEIN NARQ"/>
    <property type="match status" value="1"/>
</dbReference>
<dbReference type="STRING" id="145854.GA0074692_6056"/>
<dbReference type="RefSeq" id="WP_091650458.1">
    <property type="nucleotide sequence ID" value="NZ_FMHW01000002.1"/>
</dbReference>
<keyword evidence="10" id="KW-0812">Transmembrane</keyword>
<evidence type="ECO:0000256" key="9">
    <source>
        <dbReference type="SAM" id="MobiDB-lite"/>
    </source>
</evidence>
<feature type="transmembrane region" description="Helical" evidence="10">
    <location>
        <begin position="98"/>
        <end position="116"/>
    </location>
</feature>
<proteinExistence type="predicted"/>
<evidence type="ECO:0000256" key="3">
    <source>
        <dbReference type="ARBA" id="ARBA00022553"/>
    </source>
</evidence>
<evidence type="ECO:0000256" key="6">
    <source>
        <dbReference type="ARBA" id="ARBA00022777"/>
    </source>
</evidence>
<reference evidence="13" key="1">
    <citation type="submission" date="2016-06" db="EMBL/GenBank/DDBJ databases">
        <authorList>
            <person name="Varghese N."/>
            <person name="Submissions Spin"/>
        </authorList>
    </citation>
    <scope>NUCLEOTIDE SEQUENCE [LARGE SCALE GENOMIC DNA]</scope>
    <source>
        <strain evidence="13">DSM 43817</strain>
    </source>
</reference>
<evidence type="ECO:0000259" key="11">
    <source>
        <dbReference type="Pfam" id="PF07730"/>
    </source>
</evidence>
<dbReference type="InterPro" id="IPR011712">
    <property type="entry name" value="Sig_transdc_His_kin_sub3_dim/P"/>
</dbReference>
<evidence type="ECO:0000256" key="8">
    <source>
        <dbReference type="ARBA" id="ARBA00023012"/>
    </source>
</evidence>
<evidence type="ECO:0000256" key="10">
    <source>
        <dbReference type="SAM" id="Phobius"/>
    </source>
</evidence>
<dbReference type="GO" id="GO:0005524">
    <property type="term" value="F:ATP binding"/>
    <property type="evidence" value="ECO:0007669"/>
    <property type="project" value="UniProtKB-KW"/>
</dbReference>
<dbReference type="PANTHER" id="PTHR24421">
    <property type="entry name" value="NITRATE/NITRITE SENSOR PROTEIN NARX-RELATED"/>
    <property type="match status" value="1"/>
</dbReference>
<keyword evidence="6 12" id="KW-0418">Kinase</keyword>
<feature type="transmembrane region" description="Helical" evidence="10">
    <location>
        <begin position="136"/>
        <end position="160"/>
    </location>
</feature>
<dbReference type="EC" id="2.7.13.3" evidence="2"/>
<feature type="transmembrane region" description="Helical" evidence="10">
    <location>
        <begin position="37"/>
        <end position="53"/>
    </location>
</feature>
<name>A0A1C6THA0_9ACTN</name>
<evidence type="ECO:0000313" key="13">
    <source>
        <dbReference type="Proteomes" id="UP000198959"/>
    </source>
</evidence>
<dbReference type="Pfam" id="PF07730">
    <property type="entry name" value="HisKA_3"/>
    <property type="match status" value="1"/>
</dbReference>
<feature type="transmembrane region" description="Helical" evidence="10">
    <location>
        <begin position="65"/>
        <end position="86"/>
    </location>
</feature>
<dbReference type="Gene3D" id="1.20.5.1930">
    <property type="match status" value="1"/>
</dbReference>
<comment type="catalytic activity">
    <reaction evidence="1">
        <text>ATP + protein L-histidine = ADP + protein N-phospho-L-histidine.</text>
        <dbReference type="EC" id="2.7.13.3"/>
    </reaction>
</comment>
<feature type="transmembrane region" description="Helical" evidence="10">
    <location>
        <begin position="12"/>
        <end position="30"/>
    </location>
</feature>
<evidence type="ECO:0000313" key="12">
    <source>
        <dbReference type="EMBL" id="SCL40933.1"/>
    </source>
</evidence>
<evidence type="ECO:0000256" key="5">
    <source>
        <dbReference type="ARBA" id="ARBA00022741"/>
    </source>
</evidence>
<gene>
    <name evidence="12" type="ORF">GA0074692_6056</name>
</gene>
<accession>A0A1C6THA0</accession>
<dbReference type="GO" id="GO:0000155">
    <property type="term" value="F:phosphorelay sensor kinase activity"/>
    <property type="evidence" value="ECO:0007669"/>
    <property type="project" value="InterPro"/>
</dbReference>
<evidence type="ECO:0000256" key="7">
    <source>
        <dbReference type="ARBA" id="ARBA00022840"/>
    </source>
</evidence>
<organism evidence="12 13">
    <name type="scientific">Micromonospora pallida</name>
    <dbReference type="NCBI Taxonomy" id="145854"/>
    <lineage>
        <taxon>Bacteria</taxon>
        <taxon>Bacillati</taxon>
        <taxon>Actinomycetota</taxon>
        <taxon>Actinomycetes</taxon>
        <taxon>Micromonosporales</taxon>
        <taxon>Micromonosporaceae</taxon>
        <taxon>Micromonospora</taxon>
    </lineage>
</organism>
<dbReference type="Proteomes" id="UP000198959">
    <property type="component" value="Unassembled WGS sequence"/>
</dbReference>
<feature type="region of interest" description="Disordered" evidence="9">
    <location>
        <begin position="277"/>
        <end position="299"/>
    </location>
</feature>
<protein>
    <recommendedName>
        <fullName evidence="2">histidine kinase</fullName>
        <ecNumber evidence="2">2.7.13.3</ecNumber>
    </recommendedName>
</protein>
<keyword evidence="3" id="KW-0597">Phosphoprotein</keyword>
<keyword evidence="13" id="KW-1185">Reference proteome</keyword>
<evidence type="ECO:0000256" key="4">
    <source>
        <dbReference type="ARBA" id="ARBA00022679"/>
    </source>
</evidence>
<feature type="region of interest" description="Disordered" evidence="9">
    <location>
        <begin position="536"/>
        <end position="555"/>
    </location>
</feature>
<feature type="transmembrane region" description="Helical" evidence="10">
    <location>
        <begin position="199"/>
        <end position="220"/>
    </location>
</feature>
<dbReference type="SUPFAM" id="SSF55874">
    <property type="entry name" value="ATPase domain of HSP90 chaperone/DNA topoisomerase II/histidine kinase"/>
    <property type="match status" value="1"/>
</dbReference>
<dbReference type="AlphaFoldDB" id="A0A1C6THA0"/>
<dbReference type="Gene3D" id="3.30.565.10">
    <property type="entry name" value="Histidine kinase-like ATPase, C-terminal domain"/>
    <property type="match status" value="1"/>
</dbReference>
<evidence type="ECO:0000256" key="2">
    <source>
        <dbReference type="ARBA" id="ARBA00012438"/>
    </source>
</evidence>
<keyword evidence="5" id="KW-0547">Nucleotide-binding</keyword>
<dbReference type="EMBL" id="FMHW01000002">
    <property type="protein sequence ID" value="SCL40933.1"/>
    <property type="molecule type" value="Genomic_DNA"/>
</dbReference>